<comment type="caution">
    <text evidence="5">The sequence shown here is derived from an EMBL/GenBank/DDBJ whole genome shotgun (WGS) entry which is preliminary data.</text>
</comment>
<dbReference type="Gene3D" id="1.10.10.10">
    <property type="entry name" value="Winged helix-like DNA-binding domain superfamily/Winged helix DNA-binding domain"/>
    <property type="match status" value="1"/>
</dbReference>
<dbReference type="RefSeq" id="WP_191049706.1">
    <property type="nucleotide sequence ID" value="NZ_JACXRZ010000002.1"/>
</dbReference>
<evidence type="ECO:0000313" key="6">
    <source>
        <dbReference type="Proteomes" id="UP000653231"/>
    </source>
</evidence>
<dbReference type="InterPro" id="IPR027417">
    <property type="entry name" value="P-loop_NTPase"/>
</dbReference>
<dbReference type="EMBL" id="JACXRZ010000002">
    <property type="protein sequence ID" value="MBD3141842.1"/>
    <property type="molecule type" value="Genomic_DNA"/>
</dbReference>
<dbReference type="PROSITE" id="PS50043">
    <property type="entry name" value="HTH_LUXR_2"/>
    <property type="match status" value="1"/>
</dbReference>
<organism evidence="5 6">
    <name type="scientific">Microbispora bryophytorum subsp. camponoti</name>
    <dbReference type="NCBI Taxonomy" id="1677852"/>
    <lineage>
        <taxon>Bacteria</taxon>
        <taxon>Bacillati</taxon>
        <taxon>Actinomycetota</taxon>
        <taxon>Actinomycetes</taxon>
        <taxon>Streptosporangiales</taxon>
        <taxon>Streptosporangiaceae</taxon>
        <taxon>Microbispora</taxon>
    </lineage>
</organism>
<keyword evidence="6" id="KW-1185">Reference proteome</keyword>
<gene>
    <name evidence="5" type="ORF">IEQ31_01365</name>
</gene>
<dbReference type="PANTHER" id="PTHR16305">
    <property type="entry name" value="TESTICULAR SOLUBLE ADENYLYL CYCLASE"/>
    <property type="match status" value="1"/>
</dbReference>
<evidence type="ECO:0000256" key="2">
    <source>
        <dbReference type="ARBA" id="ARBA00022840"/>
    </source>
</evidence>
<accession>A0ABR8KWP7</accession>
<dbReference type="InterPro" id="IPR016032">
    <property type="entry name" value="Sig_transdc_resp-reg_C-effctor"/>
</dbReference>
<dbReference type="SUPFAM" id="SSF48452">
    <property type="entry name" value="TPR-like"/>
    <property type="match status" value="1"/>
</dbReference>
<name>A0ABR8KWP7_9ACTN</name>
<evidence type="ECO:0000256" key="3">
    <source>
        <dbReference type="SAM" id="MobiDB-lite"/>
    </source>
</evidence>
<sequence length="951" mass="98828">MSALPRWYPAPGNTPAAAAPDRCRPTGPLIGREAQHREIEAAVSRLSKGRPALIEISGDPAMGKTALLAEVTRVARVAGIAAFTGRPHPADGDLAFGAIVDALDGPLSATRSGRLEGLTAVHLDVLAAVFPSLAAGAGAPPEATAPHRTGHAVRVLLEVLAASQPIALVLDDLHHADAGTVDVVSRLMATPPRAPVLLAFAHRPRQASPRLRAAADTAREVTRLRLQPLAESDALALVDEDLPAEWRRDLYRASEGNPGYLGALTDLLHGGPPGIDEADIAPVPPWFASLVTTEVARLSATGRLVVAACSVLGDPLTVPLVAAVAELDEQDAYPAIDEIASHDLIRLVAGTGRFEFRHSLVRRAVYHDVSPGWRLGAHARVARLLTGRTSGVAGSAVEGAVERAPHVTRIATSRDLSAVALLAAAADDIETACPRRAAQWRRAALDMLPGDLPGGLAGDLPGDDAERAGGRVGLLLALGRACASAGQPEQASDALAEALRLLPPGVHGLRAAVVAERADLLHGLGRSGEARVLVRAELAHTRHEADRAALSYEQAWLETVSGDPAAACDDAARASRMADRLDLRLLDCAARGTLAVAAVLSGTPSAGRLDELPRAAAVLGALSDDELAMRPDAPLWIGWAVLLLERPHDAIQHLDRAVTVSRSAARWSVECHALVARVMALCAGDRLTAAQESADEAAQAAWRSGSATLRSYAQAARCLVAARVGDLDALRRRLAASGPPVVLGWPGALAAEMVAEARLAAGDPDGCRSLLEIAGEERAAGPAAGVRRCGLLARAALDAGRPDVAGRWAAAAEALAARFEAPAPAAVALLTRAQVLADADATAGAKAAFDAAAALDAAGLTWDAARARSVAEALRHSDPPRDRPGAAPLTERERQIAGLVSEGLKNREIADRLYVTQKTVEMHLSRIFAKLGVSNRVGVARALYATSVKPG</sequence>
<evidence type="ECO:0000259" key="4">
    <source>
        <dbReference type="PROSITE" id="PS50043"/>
    </source>
</evidence>
<feature type="compositionally biased region" description="Low complexity" evidence="3">
    <location>
        <begin position="9"/>
        <end position="20"/>
    </location>
</feature>
<keyword evidence="2" id="KW-0067">ATP-binding</keyword>
<feature type="domain" description="HTH luxR-type" evidence="4">
    <location>
        <begin position="882"/>
        <end position="947"/>
    </location>
</feature>
<feature type="compositionally biased region" description="Basic and acidic residues" evidence="3">
    <location>
        <begin position="873"/>
        <end position="890"/>
    </location>
</feature>
<evidence type="ECO:0000256" key="1">
    <source>
        <dbReference type="ARBA" id="ARBA00022741"/>
    </source>
</evidence>
<dbReference type="CDD" id="cd06170">
    <property type="entry name" value="LuxR_C_like"/>
    <property type="match status" value="1"/>
</dbReference>
<dbReference type="PANTHER" id="PTHR16305:SF35">
    <property type="entry name" value="TRANSCRIPTIONAL ACTIVATOR DOMAIN"/>
    <property type="match status" value="1"/>
</dbReference>
<dbReference type="Pfam" id="PF13191">
    <property type="entry name" value="AAA_16"/>
    <property type="match status" value="1"/>
</dbReference>
<dbReference type="InterPro" id="IPR041664">
    <property type="entry name" value="AAA_16"/>
</dbReference>
<keyword evidence="1" id="KW-0547">Nucleotide-binding</keyword>
<dbReference type="SUPFAM" id="SSF46894">
    <property type="entry name" value="C-terminal effector domain of the bipartite response regulators"/>
    <property type="match status" value="1"/>
</dbReference>
<dbReference type="InterPro" id="IPR011990">
    <property type="entry name" value="TPR-like_helical_dom_sf"/>
</dbReference>
<feature type="region of interest" description="Disordered" evidence="3">
    <location>
        <begin position="871"/>
        <end position="890"/>
    </location>
</feature>
<proteinExistence type="predicted"/>
<dbReference type="SUPFAM" id="SSF52540">
    <property type="entry name" value="P-loop containing nucleoside triphosphate hydrolases"/>
    <property type="match status" value="1"/>
</dbReference>
<dbReference type="InterPro" id="IPR000792">
    <property type="entry name" value="Tscrpt_reg_LuxR_C"/>
</dbReference>
<dbReference type="PROSITE" id="PS00622">
    <property type="entry name" value="HTH_LUXR_1"/>
    <property type="match status" value="1"/>
</dbReference>
<protein>
    <submittedName>
        <fullName evidence="5">AAA family ATPase</fullName>
    </submittedName>
</protein>
<feature type="region of interest" description="Disordered" evidence="3">
    <location>
        <begin position="1"/>
        <end position="24"/>
    </location>
</feature>
<reference evidence="5 6" key="1">
    <citation type="submission" date="2020-09" db="EMBL/GenBank/DDBJ databases">
        <title>Actinomycete isolated from the Camponotus japonicus Mayr.</title>
        <authorList>
            <person name="Gong X."/>
        </authorList>
    </citation>
    <scope>NUCLEOTIDE SEQUENCE [LARGE SCALE GENOMIC DNA]</scope>
    <source>
        <strain evidence="5 6">2C-HV3</strain>
    </source>
</reference>
<dbReference type="PRINTS" id="PR00038">
    <property type="entry name" value="HTHLUXR"/>
</dbReference>
<dbReference type="Proteomes" id="UP000653231">
    <property type="component" value="Unassembled WGS sequence"/>
</dbReference>
<dbReference type="SMART" id="SM00421">
    <property type="entry name" value="HTH_LUXR"/>
    <property type="match status" value="1"/>
</dbReference>
<dbReference type="InterPro" id="IPR036388">
    <property type="entry name" value="WH-like_DNA-bd_sf"/>
</dbReference>
<evidence type="ECO:0000313" key="5">
    <source>
        <dbReference type="EMBL" id="MBD3141842.1"/>
    </source>
</evidence>
<dbReference type="Pfam" id="PF00196">
    <property type="entry name" value="GerE"/>
    <property type="match status" value="1"/>
</dbReference>